<evidence type="ECO:0000313" key="1">
    <source>
        <dbReference type="EMBL" id="CAB0007788.1"/>
    </source>
</evidence>
<dbReference type="Proteomes" id="UP000479000">
    <property type="component" value="Unassembled WGS sequence"/>
</dbReference>
<organism evidence="1 2">
    <name type="scientific">Nesidiocoris tenuis</name>
    <dbReference type="NCBI Taxonomy" id="355587"/>
    <lineage>
        <taxon>Eukaryota</taxon>
        <taxon>Metazoa</taxon>
        <taxon>Ecdysozoa</taxon>
        <taxon>Arthropoda</taxon>
        <taxon>Hexapoda</taxon>
        <taxon>Insecta</taxon>
        <taxon>Pterygota</taxon>
        <taxon>Neoptera</taxon>
        <taxon>Paraneoptera</taxon>
        <taxon>Hemiptera</taxon>
        <taxon>Heteroptera</taxon>
        <taxon>Panheteroptera</taxon>
        <taxon>Cimicomorpha</taxon>
        <taxon>Miridae</taxon>
        <taxon>Dicyphina</taxon>
        <taxon>Nesidiocoris</taxon>
    </lineage>
</organism>
<dbReference type="AlphaFoldDB" id="A0A6H5GUU2"/>
<accession>A0A6H5GUU2</accession>
<name>A0A6H5GUU2_9HEMI</name>
<protein>
    <submittedName>
        <fullName evidence="1">Uncharacterized protein</fullName>
    </submittedName>
</protein>
<feature type="non-terminal residue" evidence="1">
    <location>
        <position position="61"/>
    </location>
</feature>
<gene>
    <name evidence="1" type="ORF">NTEN_LOCUS13043</name>
</gene>
<sequence>MMHESSVSRTNLGLINEIYFNFLRLRATRFSGSQETANSQRCSLFDRRRGRPSEVQHILFK</sequence>
<dbReference type="EMBL" id="CADCXU010019519">
    <property type="protein sequence ID" value="CAB0007788.1"/>
    <property type="molecule type" value="Genomic_DNA"/>
</dbReference>
<reference evidence="1 2" key="1">
    <citation type="submission" date="2020-02" db="EMBL/GenBank/DDBJ databases">
        <authorList>
            <person name="Ferguson B K."/>
        </authorList>
    </citation>
    <scope>NUCLEOTIDE SEQUENCE [LARGE SCALE GENOMIC DNA]</scope>
</reference>
<evidence type="ECO:0000313" key="2">
    <source>
        <dbReference type="Proteomes" id="UP000479000"/>
    </source>
</evidence>
<keyword evidence="2" id="KW-1185">Reference proteome</keyword>
<proteinExistence type="predicted"/>